<sequence>MQISQLITEGLNSNYSDPSFFVDIHMRLRTLDHPANLSKIGLWHEGVTSWIGDPYWIVNAAFSKTASTVISQAYHKLWNIKMTIHDKQTEDRLGFIRNITLKNESSMVRPIKLIVHQVSLSNEKGVVFYSPNEKSLIHHTQDMFSLHSVSMPLAYHIQHGAGDMKRNWNDHEGKLFFSPFSATSVESVIACSSTLEPNLVYKAQAWQLVGKHLSELKLANERLME</sequence>
<accession>A0ABS2SRL1</accession>
<reference evidence="1" key="1">
    <citation type="submission" date="2021-01" db="EMBL/GenBank/DDBJ databases">
        <title>Genomic Encyclopedia of Type Strains, Phase IV (KMG-IV): sequencing the most valuable type-strain genomes for metagenomic binning, comparative biology and taxonomic classification.</title>
        <authorList>
            <person name="Goeker M."/>
        </authorList>
    </citation>
    <scope>NUCLEOTIDE SEQUENCE</scope>
    <source>
        <strain evidence="1">DSM 21943</strain>
    </source>
</reference>
<evidence type="ECO:0000313" key="1">
    <source>
        <dbReference type="EMBL" id="MBM7838139.1"/>
    </source>
</evidence>
<comment type="caution">
    <text evidence="1">The sequence shown here is derived from an EMBL/GenBank/DDBJ whole genome shotgun (WGS) entry which is preliminary data.</text>
</comment>
<evidence type="ECO:0000313" key="2">
    <source>
        <dbReference type="Proteomes" id="UP001179280"/>
    </source>
</evidence>
<gene>
    <name evidence="1" type="ORF">JOC54_001370</name>
</gene>
<protein>
    <submittedName>
        <fullName evidence="1">Uncharacterized protein</fullName>
    </submittedName>
</protein>
<proteinExistence type="predicted"/>
<organism evidence="1 2">
    <name type="scientific">Shouchella xiaoxiensis</name>
    <dbReference type="NCBI Taxonomy" id="766895"/>
    <lineage>
        <taxon>Bacteria</taxon>
        <taxon>Bacillati</taxon>
        <taxon>Bacillota</taxon>
        <taxon>Bacilli</taxon>
        <taxon>Bacillales</taxon>
        <taxon>Bacillaceae</taxon>
        <taxon>Shouchella</taxon>
    </lineage>
</organism>
<dbReference type="EMBL" id="JAFBCV010000003">
    <property type="protein sequence ID" value="MBM7838139.1"/>
    <property type="molecule type" value="Genomic_DNA"/>
</dbReference>
<name>A0ABS2SRL1_9BACI</name>
<keyword evidence="2" id="KW-1185">Reference proteome</keyword>
<dbReference type="Proteomes" id="UP001179280">
    <property type="component" value="Unassembled WGS sequence"/>
</dbReference>
<dbReference type="RefSeq" id="WP_035418313.1">
    <property type="nucleotide sequence ID" value="NZ_JAFBCV010000003.1"/>
</dbReference>